<proteinExistence type="predicted"/>
<keyword evidence="1" id="KW-0175">Coiled coil</keyword>
<accession>A0ABP1QVN0</accession>
<evidence type="ECO:0000313" key="3">
    <source>
        <dbReference type="EMBL" id="CAL8110397.1"/>
    </source>
</evidence>
<gene>
    <name evidence="3" type="ORF">ODALV1_LOCUS14219</name>
</gene>
<evidence type="ECO:0000313" key="4">
    <source>
        <dbReference type="Proteomes" id="UP001642540"/>
    </source>
</evidence>
<dbReference type="EMBL" id="CAXLJM020000045">
    <property type="protein sequence ID" value="CAL8110397.1"/>
    <property type="molecule type" value="Genomic_DNA"/>
</dbReference>
<feature type="compositionally biased region" description="Basic and acidic residues" evidence="2">
    <location>
        <begin position="242"/>
        <end position="256"/>
    </location>
</feature>
<feature type="region of interest" description="Disordered" evidence="2">
    <location>
        <begin position="238"/>
        <end position="331"/>
    </location>
</feature>
<protein>
    <submittedName>
        <fullName evidence="3">Uncharacterized protein</fullName>
    </submittedName>
</protein>
<comment type="caution">
    <text evidence="3">The sequence shown here is derived from an EMBL/GenBank/DDBJ whole genome shotgun (WGS) entry which is preliminary data.</text>
</comment>
<evidence type="ECO:0000256" key="1">
    <source>
        <dbReference type="SAM" id="Coils"/>
    </source>
</evidence>
<sequence>MQEETKMLDDALLEQHLVDLDFKEQARLKRETTSRKNALVVREETISSVAHSITAHVLQLPDHYASMRQIREAKNARRSVDKYFVRTIRKARENKAIAITEIQLRQRRQAENLAKLKNEIRDIKKNLITKNNMKRLHDEEIALEKEEVKKLLLSQGANPYIAEYLLAIEEKQREIQRKMLVEEQKRLLDMQSEYAIIEAAKAKEESERKKWNDYWSNKVKEKVRRERNSKMELYYDVQTSEEETRGDKELSQEKRQSVHRPQLPENENNKVHEADEETTEQNIHRESTKSSSRKKVASLGGESLGGRDSSKKTQLSHESKLHVGQNNRLSSERQVMYLDYQKKQSLLNSERVNFGDMR</sequence>
<dbReference type="Proteomes" id="UP001642540">
    <property type="component" value="Unassembled WGS sequence"/>
</dbReference>
<name>A0ABP1QVN0_9HEXA</name>
<feature type="compositionally biased region" description="Basic and acidic residues" evidence="2">
    <location>
        <begin position="308"/>
        <end position="321"/>
    </location>
</feature>
<feature type="coiled-coil region" evidence="1">
    <location>
        <begin position="99"/>
        <end position="133"/>
    </location>
</feature>
<reference evidence="3 4" key="1">
    <citation type="submission" date="2024-08" db="EMBL/GenBank/DDBJ databases">
        <authorList>
            <person name="Cucini C."/>
            <person name="Frati F."/>
        </authorList>
    </citation>
    <scope>NUCLEOTIDE SEQUENCE [LARGE SCALE GENOMIC DNA]</scope>
</reference>
<keyword evidence="4" id="KW-1185">Reference proteome</keyword>
<organism evidence="3 4">
    <name type="scientific">Orchesella dallaii</name>
    <dbReference type="NCBI Taxonomy" id="48710"/>
    <lineage>
        <taxon>Eukaryota</taxon>
        <taxon>Metazoa</taxon>
        <taxon>Ecdysozoa</taxon>
        <taxon>Arthropoda</taxon>
        <taxon>Hexapoda</taxon>
        <taxon>Collembola</taxon>
        <taxon>Entomobryomorpha</taxon>
        <taxon>Entomobryoidea</taxon>
        <taxon>Orchesellidae</taxon>
        <taxon>Orchesellinae</taxon>
        <taxon>Orchesella</taxon>
    </lineage>
</organism>
<evidence type="ECO:0000256" key="2">
    <source>
        <dbReference type="SAM" id="MobiDB-lite"/>
    </source>
</evidence>